<keyword evidence="2" id="KW-0802">TPR repeat</keyword>
<feature type="repeat" description="TPR" evidence="2">
    <location>
        <begin position="91"/>
        <end position="124"/>
    </location>
</feature>
<dbReference type="SMART" id="SM00028">
    <property type="entry name" value="TPR"/>
    <property type="match status" value="5"/>
</dbReference>
<evidence type="ECO:0000256" key="2">
    <source>
        <dbReference type="PROSITE-ProRule" id="PRU00339"/>
    </source>
</evidence>
<feature type="repeat" description="TPR" evidence="2">
    <location>
        <begin position="158"/>
        <end position="191"/>
    </location>
</feature>
<accession>A0A0P1GJW1</accession>
<keyword evidence="1" id="KW-0808">Transferase</keyword>
<evidence type="ECO:0000313" key="3">
    <source>
        <dbReference type="EMBL" id="CUH82443.1"/>
    </source>
</evidence>
<dbReference type="InterPro" id="IPR027417">
    <property type="entry name" value="P-loop_NTPase"/>
</dbReference>
<dbReference type="PANTHER" id="PTHR12788:SF10">
    <property type="entry name" value="PROTEIN-TYROSINE SULFOTRANSFERASE"/>
    <property type="match status" value="1"/>
</dbReference>
<dbReference type="EMBL" id="CYSE01000013">
    <property type="protein sequence ID" value="CUH82443.1"/>
    <property type="molecule type" value="Genomic_DNA"/>
</dbReference>
<dbReference type="Pfam" id="PF13469">
    <property type="entry name" value="Sulfotransfer_3"/>
    <property type="match status" value="1"/>
</dbReference>
<sequence>MTRQPRAQQKTNDFAQTFVSPQVPPQEIIQQLRGLYDQGAHDVVIEQTMRLLEGFPDSYDTWQLLGAALFATGQDATRVFERASSLRPDQAEAWQNLGVAYLTVGQPEQAAKALTRGLKVVPNSYGLQFHLGAAMESLGHMSAAQAHFRAALAQDRRAEAWVGVGRTCLHLGQIAEARRAMEAALDLEPEAAVALNLLGAIHLMQGDTAQAKARFEQAIAVVPSYAEPHRRLSEILDYTQENEHFDQLAQQYEQSDAASQDRAIYCFALAEAHEQRQEFEAAFRFLSEGNTVQRALIGYEPSQDAALFERVREVAQGIAPLPAGAEVRPIFIVGMPRSGTTLIEQMLSNHSAIAAAGEVPYLGELLAPFLQGADLTQAALAGIRTTYLGQLRRHAADRSLVTDKTPQNFLFVGVIRALFPEAGILHVQRDPGAVCWSNFRKLFSDQRLGYSFDLGDCVAYYRRYRDLMGYWGSEGVHQLRYEQLVAMPEVEVQRILAGLGLDFEPDCTRPQENARSVMTASLRQVRRGIYGGSSDRWKQYAPFIKDAFAPLSLP</sequence>
<dbReference type="Gene3D" id="1.25.40.10">
    <property type="entry name" value="Tetratricopeptide repeat domain"/>
    <property type="match status" value="1"/>
</dbReference>
<dbReference type="Gene3D" id="3.40.50.300">
    <property type="entry name" value="P-loop containing nucleotide triphosphate hydrolases"/>
    <property type="match status" value="1"/>
</dbReference>
<dbReference type="SUPFAM" id="SSF52540">
    <property type="entry name" value="P-loop containing nucleoside triphosphate hydrolases"/>
    <property type="match status" value="1"/>
</dbReference>
<keyword evidence="4" id="KW-1185">Reference proteome</keyword>
<dbReference type="Pfam" id="PF13424">
    <property type="entry name" value="TPR_12"/>
    <property type="match status" value="1"/>
</dbReference>
<dbReference type="OrthoDB" id="9800698at2"/>
<dbReference type="GO" id="GO:0008476">
    <property type="term" value="F:protein-tyrosine sulfotransferase activity"/>
    <property type="evidence" value="ECO:0007669"/>
    <property type="project" value="InterPro"/>
</dbReference>
<dbReference type="PANTHER" id="PTHR12788">
    <property type="entry name" value="PROTEIN-TYROSINE SULFOTRANSFERASE 2"/>
    <property type="match status" value="1"/>
</dbReference>
<dbReference type="InterPro" id="IPR026634">
    <property type="entry name" value="TPST-like"/>
</dbReference>
<gene>
    <name evidence="3" type="ORF">TRN7648_03983</name>
</gene>
<dbReference type="PROSITE" id="PS50005">
    <property type="entry name" value="TPR"/>
    <property type="match status" value="3"/>
</dbReference>
<feature type="repeat" description="TPR" evidence="2">
    <location>
        <begin position="192"/>
        <end position="225"/>
    </location>
</feature>
<reference evidence="3 4" key="1">
    <citation type="submission" date="2015-09" db="EMBL/GenBank/DDBJ databases">
        <authorList>
            <consortium name="Swine Surveillance"/>
        </authorList>
    </citation>
    <scope>NUCLEOTIDE SEQUENCE [LARGE SCALE GENOMIC DNA]</scope>
    <source>
        <strain evidence="3 4">CECT 7648</strain>
    </source>
</reference>
<dbReference type="AlphaFoldDB" id="A0A0P1GJW1"/>
<organism evidence="3 4">
    <name type="scientific">Tropicibacter naphthalenivorans</name>
    <dbReference type="NCBI Taxonomy" id="441103"/>
    <lineage>
        <taxon>Bacteria</taxon>
        <taxon>Pseudomonadati</taxon>
        <taxon>Pseudomonadota</taxon>
        <taxon>Alphaproteobacteria</taxon>
        <taxon>Rhodobacterales</taxon>
        <taxon>Roseobacteraceae</taxon>
        <taxon>Tropicibacter</taxon>
    </lineage>
</organism>
<dbReference type="InterPro" id="IPR011990">
    <property type="entry name" value="TPR-like_helical_dom_sf"/>
</dbReference>
<dbReference type="STRING" id="441103.TRN7648_03983"/>
<dbReference type="Pfam" id="PF14559">
    <property type="entry name" value="TPR_19"/>
    <property type="match status" value="1"/>
</dbReference>
<proteinExistence type="predicted"/>
<dbReference type="SUPFAM" id="SSF48452">
    <property type="entry name" value="TPR-like"/>
    <property type="match status" value="1"/>
</dbReference>
<protein>
    <submittedName>
        <fullName evidence="3">Lipoprotein NlpI</fullName>
    </submittedName>
</protein>
<evidence type="ECO:0000313" key="4">
    <source>
        <dbReference type="Proteomes" id="UP000054935"/>
    </source>
</evidence>
<evidence type="ECO:0000256" key="1">
    <source>
        <dbReference type="ARBA" id="ARBA00022679"/>
    </source>
</evidence>
<dbReference type="InterPro" id="IPR019734">
    <property type="entry name" value="TPR_rpt"/>
</dbReference>
<dbReference type="Proteomes" id="UP000054935">
    <property type="component" value="Unassembled WGS sequence"/>
</dbReference>
<keyword evidence="3" id="KW-0449">Lipoprotein</keyword>
<name>A0A0P1GJW1_9RHOB</name>